<dbReference type="Proteomes" id="UP000642070">
    <property type="component" value="Unassembled WGS sequence"/>
</dbReference>
<sequence>MLDRRHSSSAFLYAADMPPAESRTPRPEVAEGMAAARARGVRLGRPPAPLPDSAERAAELRDAGHSLAQIAAKLNSEDVPTPSGQGRWTKSSVQYVLNRREQQRAARD</sequence>
<dbReference type="GO" id="GO:0000150">
    <property type="term" value="F:DNA strand exchange activity"/>
    <property type="evidence" value="ECO:0007669"/>
    <property type="project" value="InterPro"/>
</dbReference>
<organism evidence="3 4">
    <name type="scientific">Dactylosporangium sucinum</name>
    <dbReference type="NCBI Taxonomy" id="1424081"/>
    <lineage>
        <taxon>Bacteria</taxon>
        <taxon>Bacillati</taxon>
        <taxon>Actinomycetota</taxon>
        <taxon>Actinomycetes</taxon>
        <taxon>Micromonosporales</taxon>
        <taxon>Micromonosporaceae</taxon>
        <taxon>Dactylosporangium</taxon>
    </lineage>
</organism>
<dbReference type="InterPro" id="IPR011109">
    <property type="entry name" value="DNA_bind_recombinase_dom"/>
</dbReference>
<gene>
    <name evidence="3" type="ORF">GCM10007977_105330</name>
</gene>
<dbReference type="Pfam" id="PF07508">
    <property type="entry name" value="Recombinase"/>
    <property type="match status" value="1"/>
</dbReference>
<dbReference type="EMBL" id="BMPI01000106">
    <property type="protein sequence ID" value="GGM86369.1"/>
    <property type="molecule type" value="Genomic_DNA"/>
</dbReference>
<evidence type="ECO:0000313" key="3">
    <source>
        <dbReference type="EMBL" id="GGM86369.1"/>
    </source>
</evidence>
<feature type="compositionally biased region" description="Basic and acidic residues" evidence="1">
    <location>
        <begin position="98"/>
        <end position="108"/>
    </location>
</feature>
<dbReference type="AlphaFoldDB" id="A0A917UHA4"/>
<proteinExistence type="predicted"/>
<reference evidence="3" key="2">
    <citation type="submission" date="2020-09" db="EMBL/GenBank/DDBJ databases">
        <authorList>
            <person name="Sun Q."/>
            <person name="Ohkuma M."/>
        </authorList>
    </citation>
    <scope>NUCLEOTIDE SEQUENCE</scope>
    <source>
        <strain evidence="3">JCM 19831</strain>
    </source>
</reference>
<evidence type="ECO:0000259" key="2">
    <source>
        <dbReference type="Pfam" id="PF07508"/>
    </source>
</evidence>
<feature type="domain" description="Recombinase" evidence="2">
    <location>
        <begin position="55"/>
        <end position="100"/>
    </location>
</feature>
<keyword evidence="4" id="KW-1185">Reference proteome</keyword>
<feature type="compositionally biased region" description="Polar residues" evidence="1">
    <location>
        <begin position="82"/>
        <end position="95"/>
    </location>
</feature>
<evidence type="ECO:0000313" key="4">
    <source>
        <dbReference type="Proteomes" id="UP000642070"/>
    </source>
</evidence>
<reference evidence="3" key="1">
    <citation type="journal article" date="2014" name="Int. J. Syst. Evol. Microbiol.">
        <title>Complete genome sequence of Corynebacterium casei LMG S-19264T (=DSM 44701T), isolated from a smear-ripened cheese.</title>
        <authorList>
            <consortium name="US DOE Joint Genome Institute (JGI-PGF)"/>
            <person name="Walter F."/>
            <person name="Albersmeier A."/>
            <person name="Kalinowski J."/>
            <person name="Ruckert C."/>
        </authorList>
    </citation>
    <scope>NUCLEOTIDE SEQUENCE</scope>
    <source>
        <strain evidence="3">JCM 19831</strain>
    </source>
</reference>
<comment type="caution">
    <text evidence="3">The sequence shown here is derived from an EMBL/GenBank/DDBJ whole genome shotgun (WGS) entry which is preliminary data.</text>
</comment>
<feature type="region of interest" description="Disordered" evidence="1">
    <location>
        <begin position="1"/>
        <end position="33"/>
    </location>
</feature>
<name>A0A917UHA4_9ACTN</name>
<feature type="region of interest" description="Disordered" evidence="1">
    <location>
        <begin position="75"/>
        <end position="108"/>
    </location>
</feature>
<evidence type="ECO:0000256" key="1">
    <source>
        <dbReference type="SAM" id="MobiDB-lite"/>
    </source>
</evidence>
<protein>
    <recommendedName>
        <fullName evidence="2">Recombinase domain-containing protein</fullName>
    </recommendedName>
</protein>
<dbReference type="GO" id="GO:0003677">
    <property type="term" value="F:DNA binding"/>
    <property type="evidence" value="ECO:0007669"/>
    <property type="project" value="InterPro"/>
</dbReference>
<accession>A0A917UHA4</accession>